<protein>
    <submittedName>
        <fullName evidence="1">Uncharacterized protein</fullName>
    </submittedName>
</protein>
<evidence type="ECO:0000313" key="1">
    <source>
        <dbReference type="EMBL" id="CAG9829350.1"/>
    </source>
</evidence>
<reference evidence="1" key="1">
    <citation type="submission" date="2022-01" db="EMBL/GenBank/DDBJ databases">
        <authorList>
            <person name="King R."/>
        </authorList>
    </citation>
    <scope>NUCLEOTIDE SEQUENCE</scope>
</reference>
<evidence type="ECO:0000313" key="2">
    <source>
        <dbReference type="Proteomes" id="UP001153709"/>
    </source>
</evidence>
<gene>
    <name evidence="1" type="ORF">DIABBA_LOCUS3175</name>
</gene>
<name>A0A9N9SVV7_DIABA</name>
<dbReference type="EMBL" id="OU898277">
    <property type="protein sequence ID" value="CAG9829350.1"/>
    <property type="molecule type" value="Genomic_DNA"/>
</dbReference>
<proteinExistence type="predicted"/>
<accession>A0A9N9SVV7</accession>
<sequence length="15" mass="1827">MDPIFRHLLQIFLPS</sequence>
<dbReference type="Proteomes" id="UP001153709">
    <property type="component" value="Chromosome 2"/>
</dbReference>
<organism evidence="1 2">
    <name type="scientific">Diabrotica balteata</name>
    <name type="common">Banded cucumber beetle</name>
    <dbReference type="NCBI Taxonomy" id="107213"/>
    <lineage>
        <taxon>Eukaryota</taxon>
        <taxon>Metazoa</taxon>
        <taxon>Ecdysozoa</taxon>
        <taxon>Arthropoda</taxon>
        <taxon>Hexapoda</taxon>
        <taxon>Insecta</taxon>
        <taxon>Pterygota</taxon>
        <taxon>Neoptera</taxon>
        <taxon>Endopterygota</taxon>
        <taxon>Coleoptera</taxon>
        <taxon>Polyphaga</taxon>
        <taxon>Cucujiformia</taxon>
        <taxon>Chrysomeloidea</taxon>
        <taxon>Chrysomelidae</taxon>
        <taxon>Galerucinae</taxon>
        <taxon>Diabroticina</taxon>
        <taxon>Diabroticites</taxon>
        <taxon>Diabrotica</taxon>
    </lineage>
</organism>
<keyword evidence="2" id="KW-1185">Reference proteome</keyword>